<comment type="caution">
    <text evidence="1">The sequence shown here is derived from an EMBL/GenBank/DDBJ whole genome shotgun (WGS) entry which is preliminary data.</text>
</comment>
<name>A0ACA9M965_9GLOM</name>
<dbReference type="EMBL" id="CAJVPW010007186">
    <property type="protein sequence ID" value="CAG8578087.1"/>
    <property type="molecule type" value="Genomic_DNA"/>
</dbReference>
<keyword evidence="2" id="KW-1185">Reference proteome</keyword>
<evidence type="ECO:0000313" key="1">
    <source>
        <dbReference type="EMBL" id="CAG8578087.1"/>
    </source>
</evidence>
<feature type="non-terminal residue" evidence="1">
    <location>
        <position position="206"/>
    </location>
</feature>
<sequence length="206" mass="23702">MNKCFTCNNCYLPESFVYKGKTYKTCANCLISKAKKRKKLKNNDTEANLETISPQVLLNYIAQLISNIQNDGEILFEICIDLTDAIFSMKIFDNLKSIVRIIINKVEDDDDYIWSTSSASHVSARFNNHRTNYPFLIWNGSESKNVLIPDLNLQLQSSTTFAVDSNAERVDLDLYQQYETKVAALEYLAKHLREELSTNNLQHVRN</sequence>
<organism evidence="1 2">
    <name type="scientific">Cetraspora pellucida</name>
    <dbReference type="NCBI Taxonomy" id="1433469"/>
    <lineage>
        <taxon>Eukaryota</taxon>
        <taxon>Fungi</taxon>
        <taxon>Fungi incertae sedis</taxon>
        <taxon>Mucoromycota</taxon>
        <taxon>Glomeromycotina</taxon>
        <taxon>Glomeromycetes</taxon>
        <taxon>Diversisporales</taxon>
        <taxon>Gigasporaceae</taxon>
        <taxon>Cetraspora</taxon>
    </lineage>
</organism>
<accession>A0ACA9M965</accession>
<dbReference type="Proteomes" id="UP000789366">
    <property type="component" value="Unassembled WGS sequence"/>
</dbReference>
<gene>
    <name evidence="1" type="ORF">SPELUC_LOCUS6254</name>
</gene>
<reference evidence="1" key="1">
    <citation type="submission" date="2021-06" db="EMBL/GenBank/DDBJ databases">
        <authorList>
            <person name="Kallberg Y."/>
            <person name="Tangrot J."/>
            <person name="Rosling A."/>
        </authorList>
    </citation>
    <scope>NUCLEOTIDE SEQUENCE</scope>
    <source>
        <strain evidence="1">28 12/20/2015</strain>
    </source>
</reference>
<protein>
    <submittedName>
        <fullName evidence="1">8634_t:CDS:1</fullName>
    </submittedName>
</protein>
<proteinExistence type="predicted"/>
<evidence type="ECO:0000313" key="2">
    <source>
        <dbReference type="Proteomes" id="UP000789366"/>
    </source>
</evidence>